<accession>A0ABS8BTW4</accession>
<proteinExistence type="predicted"/>
<evidence type="ECO:0000259" key="2">
    <source>
        <dbReference type="Pfam" id="PF13403"/>
    </source>
</evidence>
<evidence type="ECO:0000313" key="3">
    <source>
        <dbReference type="EMBL" id="MCB5199168.1"/>
    </source>
</evidence>
<organism evidence="3 4">
    <name type="scientific">Loktanella gaetbuli</name>
    <dbReference type="NCBI Taxonomy" id="2881335"/>
    <lineage>
        <taxon>Bacteria</taxon>
        <taxon>Pseudomonadati</taxon>
        <taxon>Pseudomonadota</taxon>
        <taxon>Alphaproteobacteria</taxon>
        <taxon>Rhodobacterales</taxon>
        <taxon>Roseobacteraceae</taxon>
        <taxon>Loktanella</taxon>
    </lineage>
</organism>
<protein>
    <submittedName>
        <fullName evidence="3">Hint domain-containing protein</fullName>
    </submittedName>
</protein>
<name>A0ABS8BTW4_9RHOB</name>
<feature type="region of interest" description="Disordered" evidence="1">
    <location>
        <begin position="336"/>
        <end position="369"/>
    </location>
</feature>
<dbReference type="Pfam" id="PF13403">
    <property type="entry name" value="Hint_2"/>
    <property type="match status" value="1"/>
</dbReference>
<evidence type="ECO:0000256" key="1">
    <source>
        <dbReference type="SAM" id="MobiDB-lite"/>
    </source>
</evidence>
<dbReference type="RefSeq" id="WP_226747973.1">
    <property type="nucleotide sequence ID" value="NZ_JAJATZ010000003.1"/>
</dbReference>
<dbReference type="InterPro" id="IPR036844">
    <property type="entry name" value="Hint_dom_sf"/>
</dbReference>
<evidence type="ECO:0000313" key="4">
    <source>
        <dbReference type="Proteomes" id="UP001138961"/>
    </source>
</evidence>
<comment type="caution">
    <text evidence="3">The sequence shown here is derived from an EMBL/GenBank/DDBJ whole genome shotgun (WGS) entry which is preliminary data.</text>
</comment>
<feature type="domain" description="Hedgehog/Intein (Hint)" evidence="2">
    <location>
        <begin position="133"/>
        <end position="280"/>
    </location>
</feature>
<feature type="compositionally biased region" description="Polar residues" evidence="1">
    <location>
        <begin position="358"/>
        <end position="369"/>
    </location>
</feature>
<dbReference type="EMBL" id="JAJATZ010000003">
    <property type="protein sequence ID" value="MCB5199168.1"/>
    <property type="molecule type" value="Genomic_DNA"/>
</dbReference>
<gene>
    <name evidence="3" type="ORF">LGQ03_07935</name>
</gene>
<dbReference type="Gene3D" id="2.170.16.10">
    <property type="entry name" value="Hedgehog/Intein (Hint) domain"/>
    <property type="match status" value="1"/>
</dbReference>
<dbReference type="SUPFAM" id="SSF51294">
    <property type="entry name" value="Hedgehog/intein (Hint) domain"/>
    <property type="match status" value="1"/>
</dbReference>
<sequence>MGASAITVRPYDGTLASLNLGGITNVNVLNGVGPPQGATINDADGILNSADDGIARFILDGSTTESTINYIGSGSVSLISALGIELFPRPISIFEVDGQIYFYVPEGLPPLSLVNVSFNIDPEADLILPDFVPCFLAGTRITTPSGNRAIENIQPGDTVLDTQGRNHTVLWTGAKTIHLDALCEAHYQKLVPVRISSEAMGGRAPFRDLIVSQQHRVAIRHPATELLYGHVDCFVPAVSLVGYMANFATDLTTVTYHHILCKEHITLLANGVEAESLFLGDLLSTSMRPALRQEMALVFPELRSSDLAPTGYQTSLPSLRAFEGRVLCNILAGPPKCKPTPKRPTDARPRALRRIKSSRYTETTKPPTR</sequence>
<dbReference type="InterPro" id="IPR028992">
    <property type="entry name" value="Hedgehog/Intein_dom"/>
</dbReference>
<keyword evidence="4" id="KW-1185">Reference proteome</keyword>
<dbReference type="Proteomes" id="UP001138961">
    <property type="component" value="Unassembled WGS sequence"/>
</dbReference>
<reference evidence="3" key="1">
    <citation type="submission" date="2021-10" db="EMBL/GenBank/DDBJ databases">
        <title>Loktanella gaetbuli sp. nov., isolated from a tidal flat.</title>
        <authorList>
            <person name="Park S."/>
            <person name="Yoon J.-H."/>
        </authorList>
    </citation>
    <scope>NUCLEOTIDE SEQUENCE</scope>
    <source>
        <strain evidence="3">TSTF-M6</strain>
    </source>
</reference>